<gene>
    <name evidence="2" type="ORF">Slati_2277900</name>
</gene>
<reference evidence="2" key="1">
    <citation type="submission" date="2020-06" db="EMBL/GenBank/DDBJ databases">
        <authorList>
            <person name="Li T."/>
            <person name="Hu X."/>
            <person name="Zhang T."/>
            <person name="Song X."/>
            <person name="Zhang H."/>
            <person name="Dai N."/>
            <person name="Sheng W."/>
            <person name="Hou X."/>
            <person name="Wei L."/>
        </authorList>
    </citation>
    <scope>NUCLEOTIDE SEQUENCE</scope>
    <source>
        <strain evidence="2">KEN1</strain>
        <tissue evidence="2">Leaf</tissue>
    </source>
</reference>
<sequence>MPKKGAAEGELQGRKVAPRGHFVVYVGSGMKRFVVPTYFLKNPLFLHLLDRAAEEYGFDGRNGITLPCDEPTFQTLIALLSKKW</sequence>
<organism evidence="2">
    <name type="scientific">Sesamum latifolium</name>
    <dbReference type="NCBI Taxonomy" id="2727402"/>
    <lineage>
        <taxon>Eukaryota</taxon>
        <taxon>Viridiplantae</taxon>
        <taxon>Streptophyta</taxon>
        <taxon>Embryophyta</taxon>
        <taxon>Tracheophyta</taxon>
        <taxon>Spermatophyta</taxon>
        <taxon>Magnoliopsida</taxon>
        <taxon>eudicotyledons</taxon>
        <taxon>Gunneridae</taxon>
        <taxon>Pentapetalae</taxon>
        <taxon>asterids</taxon>
        <taxon>lamiids</taxon>
        <taxon>Lamiales</taxon>
        <taxon>Pedaliaceae</taxon>
        <taxon>Sesamum</taxon>
    </lineage>
</organism>
<dbReference type="InterPro" id="IPR003676">
    <property type="entry name" value="SAUR_fam"/>
</dbReference>
<dbReference type="Pfam" id="PF02519">
    <property type="entry name" value="Auxin_inducible"/>
    <property type="match status" value="1"/>
</dbReference>
<dbReference type="PANTHER" id="PTHR31374:SF423">
    <property type="entry name" value="SAUR-LIKE AUXIN-RESPONSIVE PROTEIN FAMILY"/>
    <property type="match status" value="1"/>
</dbReference>
<proteinExistence type="inferred from homology"/>
<dbReference type="GO" id="GO:0009733">
    <property type="term" value="P:response to auxin"/>
    <property type="evidence" value="ECO:0007669"/>
    <property type="project" value="InterPro"/>
</dbReference>
<accession>A0AAW2W7Z5</accession>
<reference evidence="2" key="2">
    <citation type="journal article" date="2024" name="Plant">
        <title>Genomic evolution and insights into agronomic trait innovations of Sesamum species.</title>
        <authorList>
            <person name="Miao H."/>
            <person name="Wang L."/>
            <person name="Qu L."/>
            <person name="Liu H."/>
            <person name="Sun Y."/>
            <person name="Le M."/>
            <person name="Wang Q."/>
            <person name="Wei S."/>
            <person name="Zheng Y."/>
            <person name="Lin W."/>
            <person name="Duan Y."/>
            <person name="Cao H."/>
            <person name="Xiong S."/>
            <person name="Wang X."/>
            <person name="Wei L."/>
            <person name="Li C."/>
            <person name="Ma Q."/>
            <person name="Ju M."/>
            <person name="Zhao R."/>
            <person name="Li G."/>
            <person name="Mu C."/>
            <person name="Tian Q."/>
            <person name="Mei H."/>
            <person name="Zhang T."/>
            <person name="Gao T."/>
            <person name="Zhang H."/>
        </authorList>
    </citation>
    <scope>NUCLEOTIDE SEQUENCE</scope>
    <source>
        <strain evidence="2">KEN1</strain>
    </source>
</reference>
<dbReference type="AlphaFoldDB" id="A0AAW2W7Z5"/>
<dbReference type="PANTHER" id="PTHR31374">
    <property type="entry name" value="AUXIN-INDUCED PROTEIN-LIKE-RELATED"/>
    <property type="match status" value="1"/>
</dbReference>
<evidence type="ECO:0000313" key="2">
    <source>
        <dbReference type="EMBL" id="KAL0437949.1"/>
    </source>
</evidence>
<protein>
    <submittedName>
        <fullName evidence="2">Protein SMALL AUXIN UP-REGULATED RNA 10</fullName>
    </submittedName>
</protein>
<comment type="caution">
    <text evidence="2">The sequence shown here is derived from an EMBL/GenBank/DDBJ whole genome shotgun (WGS) entry which is preliminary data.</text>
</comment>
<dbReference type="EMBL" id="JACGWN010000008">
    <property type="protein sequence ID" value="KAL0437949.1"/>
    <property type="molecule type" value="Genomic_DNA"/>
</dbReference>
<name>A0AAW2W7Z5_9LAMI</name>
<evidence type="ECO:0000256" key="1">
    <source>
        <dbReference type="ARBA" id="ARBA00006974"/>
    </source>
</evidence>
<comment type="similarity">
    <text evidence="1">Belongs to the ARG7 family.</text>
</comment>